<dbReference type="Proteomes" id="UP000214880">
    <property type="component" value="Unassembled WGS sequence"/>
</dbReference>
<dbReference type="OrthoDB" id="1685250at2"/>
<proteinExistence type="predicted"/>
<name>A0A1G9LRK7_9FIRM</name>
<dbReference type="RefSeq" id="WP_092067847.1">
    <property type="nucleotide sequence ID" value="NZ_FNHB01000001.1"/>
</dbReference>
<reference evidence="1 2" key="1">
    <citation type="submission" date="2016-10" db="EMBL/GenBank/DDBJ databases">
        <authorList>
            <person name="de Groot N.N."/>
        </authorList>
    </citation>
    <scope>NUCLEOTIDE SEQUENCE [LARGE SCALE GENOMIC DNA]</scope>
    <source>
        <strain evidence="1 2">DSM 1736</strain>
    </source>
</reference>
<protein>
    <submittedName>
        <fullName evidence="1">Uncharacterized protein</fullName>
    </submittedName>
</protein>
<sequence length="72" mass="8011">MVIYCLLFLVGLLLGYVWGKQRGFSLGYAEGKAEMTLLLRQQSLEQGYCTICTEPVRDTPAAGKGKPIQQEE</sequence>
<organism evidence="1 2">
    <name type="scientific">Dendrosporobacter quercicolus</name>
    <dbReference type="NCBI Taxonomy" id="146817"/>
    <lineage>
        <taxon>Bacteria</taxon>
        <taxon>Bacillati</taxon>
        <taxon>Bacillota</taxon>
        <taxon>Negativicutes</taxon>
        <taxon>Selenomonadales</taxon>
        <taxon>Sporomusaceae</taxon>
        <taxon>Dendrosporobacter</taxon>
    </lineage>
</organism>
<dbReference type="EMBL" id="FNHB01000001">
    <property type="protein sequence ID" value="SDL64692.1"/>
    <property type="molecule type" value="Genomic_DNA"/>
</dbReference>
<keyword evidence="2" id="KW-1185">Reference proteome</keyword>
<dbReference type="AlphaFoldDB" id="A0A1G9LRK7"/>
<gene>
    <name evidence="1" type="ORF">SAMN04488502_101448</name>
</gene>
<accession>A0A1G9LRK7</accession>
<evidence type="ECO:0000313" key="1">
    <source>
        <dbReference type="EMBL" id="SDL64692.1"/>
    </source>
</evidence>
<evidence type="ECO:0000313" key="2">
    <source>
        <dbReference type="Proteomes" id="UP000214880"/>
    </source>
</evidence>
<dbReference type="STRING" id="146817.SAMN04488502_101448"/>